<gene>
    <name evidence="3" type="ORF">MKW98_016355</name>
</gene>
<keyword evidence="2" id="KW-0812">Transmembrane</keyword>
<dbReference type="PANTHER" id="PTHR15907">
    <property type="entry name" value="DUF614 FAMILY PROTEIN-RELATED"/>
    <property type="match status" value="1"/>
</dbReference>
<organism evidence="3 4">
    <name type="scientific">Papaver atlanticum</name>
    <dbReference type="NCBI Taxonomy" id="357466"/>
    <lineage>
        <taxon>Eukaryota</taxon>
        <taxon>Viridiplantae</taxon>
        <taxon>Streptophyta</taxon>
        <taxon>Embryophyta</taxon>
        <taxon>Tracheophyta</taxon>
        <taxon>Spermatophyta</taxon>
        <taxon>Magnoliopsida</taxon>
        <taxon>Ranunculales</taxon>
        <taxon>Papaveraceae</taxon>
        <taxon>Papaveroideae</taxon>
        <taxon>Papaver</taxon>
    </lineage>
</organism>
<keyword evidence="2" id="KW-1133">Transmembrane helix</keyword>
<dbReference type="Pfam" id="PF04749">
    <property type="entry name" value="PLAC8"/>
    <property type="match status" value="1"/>
</dbReference>
<proteinExistence type="predicted"/>
<comment type="caution">
    <text evidence="3">The sequence shown here is derived from an EMBL/GenBank/DDBJ whole genome shotgun (WGS) entry which is preliminary data.</text>
</comment>
<feature type="region of interest" description="Disordered" evidence="1">
    <location>
        <begin position="22"/>
        <end position="48"/>
    </location>
</feature>
<reference evidence="3" key="1">
    <citation type="submission" date="2022-04" db="EMBL/GenBank/DDBJ databases">
        <title>A functionally conserved STORR gene fusion in Papaver species that diverged 16.8 million years ago.</title>
        <authorList>
            <person name="Catania T."/>
        </authorList>
    </citation>
    <scope>NUCLEOTIDE SEQUENCE</scope>
    <source>
        <strain evidence="3">S-188037</strain>
    </source>
</reference>
<dbReference type="InterPro" id="IPR006461">
    <property type="entry name" value="PLAC_motif_containing"/>
</dbReference>
<dbReference type="AlphaFoldDB" id="A0AAD4XEZ4"/>
<keyword evidence="2" id="KW-0472">Membrane</keyword>
<evidence type="ECO:0000313" key="4">
    <source>
        <dbReference type="Proteomes" id="UP001202328"/>
    </source>
</evidence>
<dbReference type="Proteomes" id="UP001202328">
    <property type="component" value="Unassembled WGS sequence"/>
</dbReference>
<dbReference type="EMBL" id="JAJJMB010010581">
    <property type="protein sequence ID" value="KAI3907711.1"/>
    <property type="molecule type" value="Genomic_DNA"/>
</dbReference>
<sequence>MSYSTPPQPSFAQEQPIITGVPVDDSHLQRTPTSFQNQPQPQPQPPPQSLVPWSSDLCGCFDDCGICCRTCFCPCITFGQISEILDRGSSTCGFNGALHAIICILTCCTCIYSCLYRKRFRKTYNLEGSSCTDCLIHSFCEPCSLCQQYKELRNRGFDVSLGWHGNMERGRGDVALTPPPAAYGMER</sequence>
<evidence type="ECO:0000256" key="2">
    <source>
        <dbReference type="SAM" id="Phobius"/>
    </source>
</evidence>
<evidence type="ECO:0000256" key="1">
    <source>
        <dbReference type="SAM" id="MobiDB-lite"/>
    </source>
</evidence>
<accession>A0AAD4XEZ4</accession>
<keyword evidence="4" id="KW-1185">Reference proteome</keyword>
<feature type="transmembrane region" description="Helical" evidence="2">
    <location>
        <begin position="96"/>
        <end position="115"/>
    </location>
</feature>
<name>A0AAD4XEZ4_9MAGN</name>
<evidence type="ECO:0000313" key="3">
    <source>
        <dbReference type="EMBL" id="KAI3907711.1"/>
    </source>
</evidence>
<dbReference type="NCBIfam" id="TIGR01571">
    <property type="entry name" value="A_thal_Cys_rich"/>
    <property type="match status" value="1"/>
</dbReference>
<protein>
    <submittedName>
        <fullName evidence="3">Uncharacterized protein</fullName>
    </submittedName>
</protein>